<dbReference type="GO" id="GO:0005886">
    <property type="term" value="C:plasma membrane"/>
    <property type="evidence" value="ECO:0007669"/>
    <property type="project" value="UniProtKB-SubCell"/>
</dbReference>
<feature type="transmembrane region" description="Helical" evidence="7">
    <location>
        <begin position="158"/>
        <end position="180"/>
    </location>
</feature>
<dbReference type="Proteomes" id="UP000823849">
    <property type="component" value="Unassembled WGS sequence"/>
</dbReference>
<dbReference type="AlphaFoldDB" id="A0A9D2SKV6"/>
<comment type="subcellular location">
    <subcellularLocation>
        <location evidence="1 7">Cell membrane</location>
        <topology evidence="1 7">Multi-pass membrane protein</topology>
    </subcellularLocation>
</comment>
<dbReference type="PROSITE" id="PS50928">
    <property type="entry name" value="ABC_TM1"/>
    <property type="match status" value="1"/>
</dbReference>
<feature type="transmembrane region" description="Helical" evidence="7">
    <location>
        <begin position="94"/>
        <end position="117"/>
    </location>
</feature>
<comment type="caution">
    <text evidence="9">The sequence shown here is derived from an EMBL/GenBank/DDBJ whole genome shotgun (WGS) entry which is preliminary data.</text>
</comment>
<dbReference type="SUPFAM" id="SSF161098">
    <property type="entry name" value="MetI-like"/>
    <property type="match status" value="1"/>
</dbReference>
<dbReference type="GO" id="GO:0055085">
    <property type="term" value="P:transmembrane transport"/>
    <property type="evidence" value="ECO:0007669"/>
    <property type="project" value="InterPro"/>
</dbReference>
<dbReference type="PANTHER" id="PTHR30465:SF74">
    <property type="entry name" value="OLIGOPEPTIDE TRANSPORT SYSTEM PERMEASE PROTEIN OPPB"/>
    <property type="match status" value="1"/>
</dbReference>
<proteinExistence type="inferred from homology"/>
<dbReference type="EMBL" id="DWWU01000003">
    <property type="protein sequence ID" value="HJC14306.1"/>
    <property type="molecule type" value="Genomic_DNA"/>
</dbReference>
<dbReference type="Pfam" id="PF00528">
    <property type="entry name" value="BPD_transp_1"/>
    <property type="match status" value="1"/>
</dbReference>
<evidence type="ECO:0000256" key="2">
    <source>
        <dbReference type="ARBA" id="ARBA00022448"/>
    </source>
</evidence>
<dbReference type="Gene3D" id="1.10.3720.10">
    <property type="entry name" value="MetI-like"/>
    <property type="match status" value="1"/>
</dbReference>
<feature type="domain" description="ABC transmembrane type-1" evidence="8">
    <location>
        <begin position="92"/>
        <end position="293"/>
    </location>
</feature>
<evidence type="ECO:0000256" key="7">
    <source>
        <dbReference type="RuleBase" id="RU363032"/>
    </source>
</evidence>
<evidence type="ECO:0000256" key="3">
    <source>
        <dbReference type="ARBA" id="ARBA00022475"/>
    </source>
</evidence>
<reference evidence="9" key="1">
    <citation type="journal article" date="2021" name="PeerJ">
        <title>Extensive microbial diversity within the chicken gut microbiome revealed by metagenomics and culture.</title>
        <authorList>
            <person name="Gilroy R."/>
            <person name="Ravi A."/>
            <person name="Getino M."/>
            <person name="Pursley I."/>
            <person name="Horton D.L."/>
            <person name="Alikhan N.F."/>
            <person name="Baker D."/>
            <person name="Gharbi K."/>
            <person name="Hall N."/>
            <person name="Watson M."/>
            <person name="Adriaenssens E.M."/>
            <person name="Foster-Nyarko E."/>
            <person name="Jarju S."/>
            <person name="Secka A."/>
            <person name="Antonio M."/>
            <person name="Oren A."/>
            <person name="Chaudhuri R.R."/>
            <person name="La Ragione R."/>
            <person name="Hildebrand F."/>
            <person name="Pallen M.J."/>
        </authorList>
    </citation>
    <scope>NUCLEOTIDE SEQUENCE</scope>
    <source>
        <strain evidence="9">CHK185-5351</strain>
    </source>
</reference>
<keyword evidence="6 7" id="KW-0472">Membrane</keyword>
<evidence type="ECO:0000256" key="5">
    <source>
        <dbReference type="ARBA" id="ARBA00022989"/>
    </source>
</evidence>
<evidence type="ECO:0000259" key="8">
    <source>
        <dbReference type="PROSITE" id="PS50928"/>
    </source>
</evidence>
<comment type="similarity">
    <text evidence="7">Belongs to the binding-protein-dependent transport system permease family.</text>
</comment>
<keyword evidence="4 7" id="KW-0812">Transmembrane</keyword>
<reference evidence="9" key="2">
    <citation type="submission" date="2021-04" db="EMBL/GenBank/DDBJ databases">
        <authorList>
            <person name="Gilroy R."/>
        </authorList>
    </citation>
    <scope>NUCLEOTIDE SEQUENCE</scope>
    <source>
        <strain evidence="9">CHK185-5351</strain>
    </source>
</reference>
<evidence type="ECO:0000256" key="1">
    <source>
        <dbReference type="ARBA" id="ARBA00004651"/>
    </source>
</evidence>
<evidence type="ECO:0000256" key="6">
    <source>
        <dbReference type="ARBA" id="ARBA00023136"/>
    </source>
</evidence>
<keyword evidence="2 7" id="KW-0813">Transport</keyword>
<name>A0A9D2SKV6_9FIRM</name>
<dbReference type="InterPro" id="IPR045621">
    <property type="entry name" value="BPD_transp_1_N"/>
</dbReference>
<dbReference type="InterPro" id="IPR000515">
    <property type="entry name" value="MetI-like"/>
</dbReference>
<keyword evidence="3" id="KW-1003">Cell membrane</keyword>
<accession>A0A9D2SKV6</accession>
<protein>
    <submittedName>
        <fullName evidence="9">ABC transporter permease</fullName>
    </submittedName>
</protein>
<evidence type="ECO:0000256" key="4">
    <source>
        <dbReference type="ARBA" id="ARBA00022692"/>
    </source>
</evidence>
<sequence>MTKYIIKRLLIGVVTIWALVTITFVLIRIMPGSPFEADNLSESAIEQLEDAYGLNEPMWKQYVLYMENLMHGNLGISYTKNVSVNTLIARGFPYTLSVGLISIVVSAVIGVPMGIWMASTKRLAVRNTLLGIATLGVSVPGFVTAILLMMAFGVWIPLFPIVGLMTAASYVLPVAAQSFGQIASIARLMKTTYSEAVQMDYVVMARAKGLKKSEIIFRHVLKNALIPVVTYLGPAIAFLITGSFVVESIFSIPGIGREFTNAISNRDYTVVLGFSVFIGAIITVANLAVDLLCSVIDPRIRLND</sequence>
<evidence type="ECO:0000313" key="10">
    <source>
        <dbReference type="Proteomes" id="UP000823849"/>
    </source>
</evidence>
<gene>
    <name evidence="9" type="ORF">H9705_00555</name>
</gene>
<feature type="transmembrane region" description="Helical" evidence="7">
    <location>
        <begin position="270"/>
        <end position="293"/>
    </location>
</feature>
<feature type="transmembrane region" description="Helical" evidence="7">
    <location>
        <begin position="9"/>
        <end position="30"/>
    </location>
</feature>
<feature type="transmembrane region" description="Helical" evidence="7">
    <location>
        <begin position="129"/>
        <end position="152"/>
    </location>
</feature>
<dbReference type="InterPro" id="IPR035906">
    <property type="entry name" value="MetI-like_sf"/>
</dbReference>
<organism evidence="9 10">
    <name type="scientific">Candidatus Fusicatenibacter intestinigallinarum</name>
    <dbReference type="NCBI Taxonomy" id="2838598"/>
    <lineage>
        <taxon>Bacteria</taxon>
        <taxon>Bacillati</taxon>
        <taxon>Bacillota</taxon>
        <taxon>Clostridia</taxon>
        <taxon>Lachnospirales</taxon>
        <taxon>Lachnospiraceae</taxon>
        <taxon>Fusicatenibacter</taxon>
    </lineage>
</organism>
<dbReference type="PANTHER" id="PTHR30465">
    <property type="entry name" value="INNER MEMBRANE ABC TRANSPORTER"/>
    <property type="match status" value="1"/>
</dbReference>
<dbReference type="CDD" id="cd06261">
    <property type="entry name" value="TM_PBP2"/>
    <property type="match status" value="1"/>
</dbReference>
<dbReference type="Pfam" id="PF19300">
    <property type="entry name" value="BPD_transp_1_N"/>
    <property type="match status" value="1"/>
</dbReference>
<evidence type="ECO:0000313" key="9">
    <source>
        <dbReference type="EMBL" id="HJC14306.1"/>
    </source>
</evidence>
<keyword evidence="5 7" id="KW-1133">Transmembrane helix</keyword>
<feature type="transmembrane region" description="Helical" evidence="7">
    <location>
        <begin position="228"/>
        <end position="250"/>
    </location>
</feature>